<organism evidence="1 2">
    <name type="scientific">Linderina pennispora</name>
    <dbReference type="NCBI Taxonomy" id="61395"/>
    <lineage>
        <taxon>Eukaryota</taxon>
        <taxon>Fungi</taxon>
        <taxon>Fungi incertae sedis</taxon>
        <taxon>Zoopagomycota</taxon>
        <taxon>Kickxellomycotina</taxon>
        <taxon>Kickxellomycetes</taxon>
        <taxon>Kickxellales</taxon>
        <taxon>Kickxellaceae</taxon>
        <taxon>Linderina</taxon>
    </lineage>
</organism>
<reference evidence="1 2" key="1">
    <citation type="submission" date="2016-07" db="EMBL/GenBank/DDBJ databases">
        <title>Pervasive Adenine N6-methylation of Active Genes in Fungi.</title>
        <authorList>
            <consortium name="DOE Joint Genome Institute"/>
            <person name="Mondo S.J."/>
            <person name="Dannebaum R.O."/>
            <person name="Kuo R.C."/>
            <person name="Labutti K."/>
            <person name="Haridas S."/>
            <person name="Kuo A."/>
            <person name="Salamov A."/>
            <person name="Ahrendt S.R."/>
            <person name="Lipzen A."/>
            <person name="Sullivan W."/>
            <person name="Andreopoulos W.B."/>
            <person name="Clum A."/>
            <person name="Lindquist E."/>
            <person name="Daum C."/>
            <person name="Ramamoorthy G.K."/>
            <person name="Gryganskyi A."/>
            <person name="Culley D."/>
            <person name="Magnuson J.K."/>
            <person name="James T.Y."/>
            <person name="O'Malley M.A."/>
            <person name="Stajich J.E."/>
            <person name="Spatafora J.W."/>
            <person name="Visel A."/>
            <person name="Grigoriev I.V."/>
        </authorList>
    </citation>
    <scope>NUCLEOTIDE SEQUENCE [LARGE SCALE GENOMIC DNA]</scope>
    <source>
        <strain evidence="1 2">ATCC 12442</strain>
    </source>
</reference>
<comment type="caution">
    <text evidence="1">The sequence shown here is derived from an EMBL/GenBank/DDBJ whole genome shotgun (WGS) entry which is preliminary data.</text>
</comment>
<gene>
    <name evidence="1" type="ORF">DL89DRAFT_264952</name>
</gene>
<keyword evidence="2" id="KW-1185">Reference proteome</keyword>
<dbReference type="RefSeq" id="XP_040746084.1">
    <property type="nucleotide sequence ID" value="XM_040886445.1"/>
</dbReference>
<dbReference type="AlphaFoldDB" id="A0A1Y1WHZ4"/>
<accession>A0A1Y1WHZ4</accession>
<dbReference type="EMBL" id="MCFD01000002">
    <property type="protein sequence ID" value="ORX72744.1"/>
    <property type="molecule type" value="Genomic_DNA"/>
</dbReference>
<protein>
    <submittedName>
        <fullName evidence="1">Uncharacterized protein</fullName>
    </submittedName>
</protein>
<dbReference type="GeneID" id="63803093"/>
<dbReference type="OrthoDB" id="5516244at2759"/>
<evidence type="ECO:0000313" key="2">
    <source>
        <dbReference type="Proteomes" id="UP000193922"/>
    </source>
</evidence>
<name>A0A1Y1WHZ4_9FUNG</name>
<evidence type="ECO:0000313" key="1">
    <source>
        <dbReference type="EMBL" id="ORX72744.1"/>
    </source>
</evidence>
<dbReference type="Proteomes" id="UP000193922">
    <property type="component" value="Unassembled WGS sequence"/>
</dbReference>
<proteinExistence type="predicted"/>
<sequence>MASPAQTLPTVILDGVITYLENTSVNRVLFRDIRRYPFREVVKLLGVCSWWRNTTLNRMYQHIWWCNDGGCIGCCPAILDDLSTPQSLTTALSSGNISRAKTIALHWKSRDVLRSAPSKGIVFTSITSIHFDFNDELAEHMDPHLDEILHAQTFCAEISRLFPNAHRCIVQSFEFFGKHANRLFVQCLTAGLFTQPVLANSPFSVRALSTLVLEHVVIESSAVEIIRQSAFTLKDLKISSLDQRIFTKVVCSDNGAPIVYPQAGTPFPSLEKLVLGDIYPFGNDIIFRGILEPYGVFSPGYFKELRFIHAIISSYGRYLGSFEEIKSLFHSSTKVSIIKCYGFPISVDPQGLLDDGFGQHIMLLDTPNIKLTIRQTLQLIHNLPNLKRMAILVAETDELRINTRRVSGLLGMWRSITDPLRNIQLPDARHPLRNLQHLYCQYFPLSIRLFQFDGHIHADNPLQAASKMAVIIMALCPLVQRFRAFRHDIWRVSDVSVTRETFVDRSKLEETRHHINLLGKLRRAKP</sequence>